<dbReference type="SUPFAM" id="SSF56601">
    <property type="entry name" value="beta-lactamase/transpeptidase-like"/>
    <property type="match status" value="1"/>
</dbReference>
<gene>
    <name evidence="1" type="ORF">SAMN05421874_13963</name>
</gene>
<reference evidence="1 2" key="1">
    <citation type="submission" date="2016-10" db="EMBL/GenBank/DDBJ databases">
        <authorList>
            <person name="de Groot N.N."/>
        </authorList>
    </citation>
    <scope>NUCLEOTIDE SEQUENCE [LARGE SCALE GENOMIC DNA]</scope>
    <source>
        <strain evidence="1 2">CGMCC 4.5681</strain>
    </source>
</reference>
<dbReference type="AlphaFoldDB" id="A0A1G9QP45"/>
<dbReference type="InterPro" id="IPR012338">
    <property type="entry name" value="Beta-lactam/transpept-like"/>
</dbReference>
<organism evidence="1 2">
    <name type="scientific">Nonomuraea maritima</name>
    <dbReference type="NCBI Taxonomy" id="683260"/>
    <lineage>
        <taxon>Bacteria</taxon>
        <taxon>Bacillati</taxon>
        <taxon>Actinomycetota</taxon>
        <taxon>Actinomycetes</taxon>
        <taxon>Streptosporangiales</taxon>
        <taxon>Streptosporangiaceae</taxon>
        <taxon>Nonomuraea</taxon>
    </lineage>
</organism>
<sequence>MKQAALPLPVGRLGDAQVSPSGKSVTVRSAVVTGTTVGCVGFNDLIGKLDHSASVQAAGISRGYSGPPARQVSITSGLTRLRCASLLKPLYAWVSAPRTPEERWRAYAEPAVVMSSNTDTLGLWLGVGPRVILRDIGERTGVHWTLPNGDPSRFGSVEVTAAEVAAAYAVFGQAAAAGDPVAGEILGWMRQVPDSQTFGAREATRSPEAAVKCGWYGAPDETTLRTHAVALLPRGGTRVTVVVAMTALPYTDLGEREAYRSRVSTGLPVEDEHDKVAGEVLRGLMGVTAAELA</sequence>
<dbReference type="EMBL" id="FNFB01000039">
    <property type="protein sequence ID" value="SDM12065.1"/>
    <property type="molecule type" value="Genomic_DNA"/>
</dbReference>
<name>A0A1G9QP45_9ACTN</name>
<dbReference type="Proteomes" id="UP000198683">
    <property type="component" value="Unassembled WGS sequence"/>
</dbReference>
<evidence type="ECO:0000313" key="2">
    <source>
        <dbReference type="Proteomes" id="UP000198683"/>
    </source>
</evidence>
<evidence type="ECO:0000313" key="1">
    <source>
        <dbReference type="EMBL" id="SDM12065.1"/>
    </source>
</evidence>
<accession>A0A1G9QP45</accession>
<protein>
    <submittedName>
        <fullName evidence="1">Uncharacterized protein</fullName>
    </submittedName>
</protein>
<keyword evidence="2" id="KW-1185">Reference proteome</keyword>
<proteinExistence type="predicted"/>
<dbReference type="STRING" id="683260.SAMN05421874_13963"/>